<proteinExistence type="predicted"/>
<sequence>MWPRVCKRSLMPIKTRLMQIKTVVSKIEMLIKGLHSVRRVDELLLNKISGLVAMGLATPLDSVL</sequence>
<organism evidence="1">
    <name type="scientific">Solanum chacoense</name>
    <name type="common">Chaco potato</name>
    <dbReference type="NCBI Taxonomy" id="4108"/>
    <lineage>
        <taxon>Eukaryota</taxon>
        <taxon>Viridiplantae</taxon>
        <taxon>Streptophyta</taxon>
        <taxon>Embryophyta</taxon>
        <taxon>Tracheophyta</taxon>
        <taxon>Spermatophyta</taxon>
        <taxon>Magnoliopsida</taxon>
        <taxon>eudicotyledons</taxon>
        <taxon>Gunneridae</taxon>
        <taxon>Pentapetalae</taxon>
        <taxon>asterids</taxon>
        <taxon>lamiids</taxon>
        <taxon>Solanales</taxon>
        <taxon>Solanaceae</taxon>
        <taxon>Solanoideae</taxon>
        <taxon>Solaneae</taxon>
        <taxon>Solanum</taxon>
    </lineage>
</organism>
<evidence type="ECO:0000313" key="1">
    <source>
        <dbReference type="EMBL" id="JAP19120.1"/>
    </source>
</evidence>
<dbReference type="AlphaFoldDB" id="A0A0V0HGT6"/>
<dbReference type="EMBL" id="GEDG01020442">
    <property type="protein sequence ID" value="JAP19120.1"/>
    <property type="molecule type" value="Transcribed_RNA"/>
</dbReference>
<accession>A0A0V0HGT6</accession>
<protein>
    <submittedName>
        <fullName evidence="1">Putative ovule protein</fullName>
    </submittedName>
</protein>
<reference evidence="1" key="1">
    <citation type="submission" date="2015-12" db="EMBL/GenBank/DDBJ databases">
        <title>Gene expression during late stages of embryo sac development: a critical building block for successful pollen-pistil interactions.</title>
        <authorList>
            <person name="Liu Y."/>
            <person name="Joly V."/>
            <person name="Sabar M."/>
            <person name="Matton D.P."/>
        </authorList>
    </citation>
    <scope>NUCLEOTIDE SEQUENCE</scope>
</reference>
<name>A0A0V0HGT6_SOLCH</name>